<accession>G7W8V9</accession>
<protein>
    <submittedName>
        <fullName evidence="1">Uncharacterized protein</fullName>
    </submittedName>
</protein>
<evidence type="ECO:0000313" key="2">
    <source>
        <dbReference type="Proteomes" id="UP000006346"/>
    </source>
</evidence>
<organism evidence="1 2">
    <name type="scientific">Desulfosporosinus orientis (strain ATCC 19365 / DSM 765 / NCIMB 8382 / VKM B-1628 / Singapore I)</name>
    <name type="common">Desulfotomaculum orientis</name>
    <dbReference type="NCBI Taxonomy" id="768706"/>
    <lineage>
        <taxon>Bacteria</taxon>
        <taxon>Bacillati</taxon>
        <taxon>Bacillota</taxon>
        <taxon>Clostridia</taxon>
        <taxon>Eubacteriales</taxon>
        <taxon>Desulfitobacteriaceae</taxon>
        <taxon>Desulfosporosinus</taxon>
    </lineage>
</organism>
<reference evidence="1 2" key="2">
    <citation type="journal article" date="2012" name="J. Bacteriol.">
        <title>Complete genome sequences of Desulfosporosinus orientis DSM765T, Desulfosporosinus youngiae DSM17734T, Desulfosporosinus meridiei DSM13257T, and Desulfosporosinus acidiphilus DSM22704T.</title>
        <authorList>
            <person name="Pester M."/>
            <person name="Brambilla E."/>
            <person name="Alazard D."/>
            <person name="Rattei T."/>
            <person name="Weinmaier T."/>
            <person name="Han J."/>
            <person name="Lucas S."/>
            <person name="Lapidus A."/>
            <person name="Cheng J.F."/>
            <person name="Goodwin L."/>
            <person name="Pitluck S."/>
            <person name="Peters L."/>
            <person name="Ovchinnikova G."/>
            <person name="Teshima H."/>
            <person name="Detter J.C."/>
            <person name="Han C.S."/>
            <person name="Tapia R."/>
            <person name="Land M.L."/>
            <person name="Hauser L."/>
            <person name="Kyrpides N.C."/>
            <person name="Ivanova N.N."/>
            <person name="Pagani I."/>
            <person name="Huntmann M."/>
            <person name="Wei C.L."/>
            <person name="Davenport K.W."/>
            <person name="Daligault H."/>
            <person name="Chain P.S."/>
            <person name="Chen A."/>
            <person name="Mavromatis K."/>
            <person name="Markowitz V."/>
            <person name="Szeto E."/>
            <person name="Mikhailova N."/>
            <person name="Pati A."/>
            <person name="Wagner M."/>
            <person name="Woyke T."/>
            <person name="Ollivier B."/>
            <person name="Klenk H.P."/>
            <person name="Spring S."/>
            <person name="Loy A."/>
        </authorList>
    </citation>
    <scope>NUCLEOTIDE SEQUENCE [LARGE SCALE GENOMIC DNA]</scope>
    <source>
        <strain evidence="2">ATCC 19365 / DSM 765 / NCIMB 8382 / VKM B-1628</strain>
    </source>
</reference>
<dbReference type="PATRIC" id="fig|768706.3.peg.2235"/>
<reference evidence="2" key="1">
    <citation type="submission" date="2011-11" db="EMBL/GenBank/DDBJ databases">
        <title>Complete sequence of Desulfosporosinus orientis DSM 765.</title>
        <authorList>
            <person name="Lucas S."/>
            <person name="Han J."/>
            <person name="Lapidus A."/>
            <person name="Cheng J.-F."/>
            <person name="Goodwin L."/>
            <person name="Pitluck S."/>
            <person name="Peters L."/>
            <person name="Ovchinnikova G."/>
            <person name="Teshima H."/>
            <person name="Detter J.C."/>
            <person name="Han C."/>
            <person name="Tapia R."/>
            <person name="Land M."/>
            <person name="Hauser L."/>
            <person name="Kyrpides N."/>
            <person name="Ivanova N."/>
            <person name="Pagani I."/>
            <person name="Pester M."/>
            <person name="Spring S."/>
            <person name="Ollivier B."/>
            <person name="Rattei T."/>
            <person name="Klenk H.-P."/>
            <person name="Wagner M."/>
            <person name="Loy A."/>
            <person name="Woyke T."/>
        </authorList>
    </citation>
    <scope>NUCLEOTIDE SEQUENCE [LARGE SCALE GENOMIC DNA]</scope>
    <source>
        <strain evidence="2">ATCC 19365 / DSM 765 / NCIMB 8382 / VKM B-1628</strain>
    </source>
</reference>
<dbReference type="KEGG" id="dor:Desor_2217"/>
<dbReference type="AlphaFoldDB" id="G7W8V9"/>
<gene>
    <name evidence="1" type="ordered locus">Desor_2217</name>
</gene>
<proteinExistence type="predicted"/>
<dbReference type="Proteomes" id="UP000006346">
    <property type="component" value="Chromosome"/>
</dbReference>
<dbReference type="HOGENOM" id="CLU_3269084_0_0_9"/>
<name>G7W8V9_DESOD</name>
<sequence length="41" mass="4898">MGKDKGFVNVYNDHSLLEQLSDNIIFEVTSKCLRQRRPWRC</sequence>
<evidence type="ECO:0000313" key="1">
    <source>
        <dbReference type="EMBL" id="AET67819.1"/>
    </source>
</evidence>
<dbReference type="EMBL" id="CP003108">
    <property type="protein sequence ID" value="AET67819.1"/>
    <property type="molecule type" value="Genomic_DNA"/>
</dbReference>
<keyword evidence="2" id="KW-1185">Reference proteome</keyword>